<dbReference type="Proteomes" id="UP000623681">
    <property type="component" value="Unassembled WGS sequence"/>
</dbReference>
<gene>
    <name evidence="3" type="ORF">JK634_03735</name>
</gene>
<sequence length="289" mass="30245">MLKNKKVISISAAIICIILIALIIIMTKNKNGNNENIDATKVSTEKSEKSTEQTEKQSSEQQPQKVATNTAAGGATDVGSSGGVPVHNGAPGSTDNGGGSSTPAQPPVNQGISTIYGEHTYGVNNQDEYSAVMSKARGAIGSGDINQYVYSYLDGDRAENHPAGSDAYNWLNLINEDIGYMNHKVGKDATLKFVRARAAANALSRSTNASNPYNGTPSSAYDVLFRGLKDCDANAQVKSAVFDVSGFSSSVRYASGHAWLVVNVGGTWFSLDGAPVGLNGNAVPHSSPN</sequence>
<feature type="region of interest" description="Disordered" evidence="1">
    <location>
        <begin position="33"/>
        <end position="112"/>
    </location>
</feature>
<evidence type="ECO:0000256" key="1">
    <source>
        <dbReference type="SAM" id="MobiDB-lite"/>
    </source>
</evidence>
<feature type="transmembrane region" description="Helical" evidence="2">
    <location>
        <begin position="7"/>
        <end position="26"/>
    </location>
</feature>
<dbReference type="AlphaFoldDB" id="A0A937FCZ0"/>
<keyword evidence="4" id="KW-1185">Reference proteome</keyword>
<evidence type="ECO:0000313" key="3">
    <source>
        <dbReference type="EMBL" id="MBL4930904.1"/>
    </source>
</evidence>
<feature type="compositionally biased region" description="Polar residues" evidence="1">
    <location>
        <begin position="101"/>
        <end position="112"/>
    </location>
</feature>
<proteinExistence type="predicted"/>
<name>A0A937FCZ0_9CLOT</name>
<comment type="caution">
    <text evidence="3">The sequence shown here is derived from an EMBL/GenBank/DDBJ whole genome shotgun (WGS) entry which is preliminary data.</text>
</comment>
<dbReference type="RefSeq" id="WP_202766284.1">
    <property type="nucleotide sequence ID" value="NZ_JAESWA010000017.1"/>
</dbReference>
<protein>
    <submittedName>
        <fullName evidence="3">Uncharacterized protein</fullName>
    </submittedName>
</protein>
<accession>A0A937FCZ0</accession>
<dbReference type="EMBL" id="JAESWA010000017">
    <property type="protein sequence ID" value="MBL4930904.1"/>
    <property type="molecule type" value="Genomic_DNA"/>
</dbReference>
<keyword evidence="2" id="KW-1133">Transmembrane helix</keyword>
<evidence type="ECO:0000313" key="4">
    <source>
        <dbReference type="Proteomes" id="UP000623681"/>
    </source>
</evidence>
<keyword evidence="2" id="KW-0812">Transmembrane</keyword>
<keyword evidence="2" id="KW-0472">Membrane</keyword>
<feature type="compositionally biased region" description="Basic and acidic residues" evidence="1">
    <location>
        <begin position="43"/>
        <end position="58"/>
    </location>
</feature>
<evidence type="ECO:0000256" key="2">
    <source>
        <dbReference type="SAM" id="Phobius"/>
    </source>
</evidence>
<reference evidence="3" key="1">
    <citation type="submission" date="2021-01" db="EMBL/GenBank/DDBJ databases">
        <title>Genome public.</title>
        <authorList>
            <person name="Liu C."/>
            <person name="Sun Q."/>
        </authorList>
    </citation>
    <scope>NUCLEOTIDE SEQUENCE</scope>
    <source>
        <strain evidence="3">YIM B02565</strain>
    </source>
</reference>
<organism evidence="3 4">
    <name type="scientific">Clostridium paridis</name>
    <dbReference type="NCBI Taxonomy" id="2803863"/>
    <lineage>
        <taxon>Bacteria</taxon>
        <taxon>Bacillati</taxon>
        <taxon>Bacillota</taxon>
        <taxon>Clostridia</taxon>
        <taxon>Eubacteriales</taxon>
        <taxon>Clostridiaceae</taxon>
        <taxon>Clostridium</taxon>
    </lineage>
</organism>